<gene>
    <name evidence="2" type="ORF">E0L32_000553</name>
</gene>
<dbReference type="PANTHER" id="PTHR42678">
    <property type="entry name" value="AMIDASE"/>
    <property type="match status" value="1"/>
</dbReference>
<dbReference type="InParanoid" id="A0A507B9U0"/>
<dbReference type="EMBL" id="SKBQ01000002">
    <property type="protein sequence ID" value="TPX14159.1"/>
    <property type="molecule type" value="Genomic_DNA"/>
</dbReference>
<comment type="caution">
    <text evidence="2">The sequence shown here is derived from an EMBL/GenBank/DDBJ whole genome shotgun (WGS) entry which is preliminary data.</text>
</comment>
<dbReference type="STRING" id="1093900.A0A507B9U0"/>
<protein>
    <recommendedName>
        <fullName evidence="1">Amidase domain-containing protein</fullName>
    </recommendedName>
</protein>
<dbReference type="InterPro" id="IPR023631">
    <property type="entry name" value="Amidase_dom"/>
</dbReference>
<evidence type="ECO:0000259" key="1">
    <source>
        <dbReference type="Pfam" id="PF01425"/>
    </source>
</evidence>
<sequence>MQSRQALDLLTATAGDLRNLLEVGEYTSVQLVEQYLKQIARHNHQGMKLNAMISTRATDAALAEAHEMDVERLKSGARSRLHGIPIIVKDLICTPSFGMGTTSGSLALQGLNASIDAPIATMLKNAGCVLIRKSNLSEWGNSKGSGVTSGWSAIGGQTQSPYVEGGVDHKDKWMGHSTPGGSSSGSAVGTAAGFAPLGIGTEADGSIVQPAIRAALYAIKATVGDVEDCADVLEILLPGRDFRSHLKKSWDGVSIAYLDYEEWQFPDAVCDKTPAFDEQHKMEMSEALTKAESLGAKVTFNAPLMSMQEVVGKYDTVQMGQIARHQLRPTLERFLALFDDPKLRKLEDLVEFNKQHASQELPPEQPSQQVLENGLSDNITDAKYEQGLRHLRQSMRDSIEKCLAESKADVIMASGESLLTSIAAVAGYPIASVPLGFSTLNGRPSGMEIMARNGDEEKIFEVMSAWEVTFPDGRRPPPLLAKWEASL</sequence>
<dbReference type="PANTHER" id="PTHR42678:SF34">
    <property type="entry name" value="OS04G0183300 PROTEIN"/>
    <property type="match status" value="1"/>
</dbReference>
<dbReference type="GeneID" id="41968000"/>
<feature type="domain" description="Amidase" evidence="1">
    <location>
        <begin position="31"/>
        <end position="226"/>
    </location>
</feature>
<keyword evidence="3" id="KW-1185">Reference proteome</keyword>
<dbReference type="RefSeq" id="XP_030995870.1">
    <property type="nucleotide sequence ID" value="XM_031140069.1"/>
</dbReference>
<reference evidence="2 3" key="1">
    <citation type="submission" date="2019-06" db="EMBL/GenBank/DDBJ databases">
        <title>Draft genome sequence of the filamentous fungus Phialemoniopsis curvata isolated from diesel fuel.</title>
        <authorList>
            <person name="Varaljay V.A."/>
            <person name="Lyon W.J."/>
            <person name="Crouch A.L."/>
            <person name="Drake C.E."/>
            <person name="Hollomon J.M."/>
            <person name="Nadeau L.J."/>
            <person name="Nunn H.S."/>
            <person name="Stevenson B.S."/>
            <person name="Bojanowski C.L."/>
            <person name="Crookes-Goodson W.J."/>
        </authorList>
    </citation>
    <scope>NUCLEOTIDE SEQUENCE [LARGE SCALE GENOMIC DNA]</scope>
    <source>
        <strain evidence="2 3">D216</strain>
    </source>
</reference>
<evidence type="ECO:0000313" key="3">
    <source>
        <dbReference type="Proteomes" id="UP000319257"/>
    </source>
</evidence>
<accession>A0A507B9U0</accession>
<dbReference type="AlphaFoldDB" id="A0A507B9U0"/>
<dbReference type="Pfam" id="PF01425">
    <property type="entry name" value="Amidase"/>
    <property type="match status" value="1"/>
</dbReference>
<name>A0A507B9U0_9PEZI</name>
<dbReference type="Gene3D" id="3.90.1300.10">
    <property type="entry name" value="Amidase signature (AS) domain"/>
    <property type="match status" value="1"/>
</dbReference>
<evidence type="ECO:0000313" key="2">
    <source>
        <dbReference type="EMBL" id="TPX14159.1"/>
    </source>
</evidence>
<dbReference type="Proteomes" id="UP000319257">
    <property type="component" value="Unassembled WGS sequence"/>
</dbReference>
<dbReference type="InterPro" id="IPR036928">
    <property type="entry name" value="AS_sf"/>
</dbReference>
<proteinExistence type="predicted"/>
<organism evidence="2 3">
    <name type="scientific">Thyridium curvatum</name>
    <dbReference type="NCBI Taxonomy" id="1093900"/>
    <lineage>
        <taxon>Eukaryota</taxon>
        <taxon>Fungi</taxon>
        <taxon>Dikarya</taxon>
        <taxon>Ascomycota</taxon>
        <taxon>Pezizomycotina</taxon>
        <taxon>Sordariomycetes</taxon>
        <taxon>Sordariomycetidae</taxon>
        <taxon>Thyridiales</taxon>
        <taxon>Thyridiaceae</taxon>
        <taxon>Thyridium</taxon>
    </lineage>
</organism>
<dbReference type="OrthoDB" id="566138at2759"/>
<dbReference type="SUPFAM" id="SSF75304">
    <property type="entry name" value="Amidase signature (AS) enzymes"/>
    <property type="match status" value="1"/>
</dbReference>